<name>A0A444JFR1_9BACT</name>
<feature type="non-terminal residue" evidence="1">
    <location>
        <position position="1"/>
    </location>
</feature>
<accession>A0A444JFR1</accession>
<evidence type="ECO:0000313" key="1">
    <source>
        <dbReference type="EMBL" id="RWX51788.1"/>
    </source>
</evidence>
<gene>
    <name evidence="1" type="ORF">VU01_10817</name>
</gene>
<keyword evidence="2" id="KW-1185">Reference proteome</keyword>
<proteinExistence type="predicted"/>
<dbReference type="AlphaFoldDB" id="A0A444JFR1"/>
<dbReference type="Proteomes" id="UP000288892">
    <property type="component" value="Unassembled WGS sequence"/>
</dbReference>
<organism evidence="1 2">
    <name type="scientific">Candidatus Electrothrix marina</name>
    <dbReference type="NCBI Taxonomy" id="1859130"/>
    <lineage>
        <taxon>Bacteria</taxon>
        <taxon>Pseudomonadati</taxon>
        <taxon>Thermodesulfobacteriota</taxon>
        <taxon>Desulfobulbia</taxon>
        <taxon>Desulfobulbales</taxon>
        <taxon>Desulfobulbaceae</taxon>
        <taxon>Candidatus Electrothrix</taxon>
    </lineage>
</organism>
<protein>
    <submittedName>
        <fullName evidence="1">Uncharacterized protein</fullName>
    </submittedName>
</protein>
<evidence type="ECO:0000313" key="2">
    <source>
        <dbReference type="Proteomes" id="UP000288892"/>
    </source>
</evidence>
<comment type="caution">
    <text evidence="1">The sequence shown here is derived from an EMBL/GenBank/DDBJ whole genome shotgun (WGS) entry which is preliminary data.</text>
</comment>
<dbReference type="EMBL" id="MTKS01000081">
    <property type="protein sequence ID" value="RWX51788.1"/>
    <property type="molecule type" value="Genomic_DNA"/>
</dbReference>
<sequence>AFSVMATSTPGRFMPSAAEKMASKIFDELRTILKMEEKLVEGSVSYFTPIADEKTAGDEILFYFFQLFFDLLGHKFFIRFKKFFV</sequence>
<reference evidence="1 2" key="1">
    <citation type="submission" date="2017-01" db="EMBL/GenBank/DDBJ databases">
        <title>The cable genome- insights into the physiology and evolution of filamentous bacteria capable of sulfide oxidation via long distance electron transfer.</title>
        <authorList>
            <person name="Schreiber L."/>
            <person name="Bjerg J.T."/>
            <person name="Boggild A."/>
            <person name="Van De Vossenberg J."/>
            <person name="Meysman F."/>
            <person name="Nielsen L.P."/>
            <person name="Schramm A."/>
            <person name="Kjeldsen K.U."/>
        </authorList>
    </citation>
    <scope>NUCLEOTIDE SEQUENCE [LARGE SCALE GENOMIC DNA]</scope>
    <source>
        <strain evidence="1">A5</strain>
    </source>
</reference>